<dbReference type="InterPro" id="IPR026044">
    <property type="entry name" value="MltA"/>
</dbReference>
<dbReference type="AlphaFoldDB" id="A0A6S6SWP8"/>
<dbReference type="GO" id="GO:0009253">
    <property type="term" value="P:peptidoglycan catabolic process"/>
    <property type="evidence" value="ECO:0007669"/>
    <property type="project" value="TreeGrafter"/>
</dbReference>
<sequence length="123" mass="14127">MLSGCDDKEEVAEQPPTNPAWNQLPGWQDDKHSEAWPALLNNCRVMPRKSAVWKPICADAATLVNPDDQTAKQFFEKHFEPQQLFAEDGRATGFFTGYYEPLLHGSFTKDDTYKYPLYRTPEE</sequence>
<keyword evidence="3" id="KW-0378">Hydrolase</keyword>
<dbReference type="PANTHER" id="PTHR30124:SF0">
    <property type="entry name" value="MEMBRANE-BOUND LYTIC MUREIN TRANSGLYCOSYLASE A"/>
    <property type="match status" value="1"/>
</dbReference>
<dbReference type="InterPro" id="IPR005300">
    <property type="entry name" value="MltA_B"/>
</dbReference>
<evidence type="ECO:0000256" key="1">
    <source>
        <dbReference type="SAM" id="MobiDB-lite"/>
    </source>
</evidence>
<protein>
    <submittedName>
        <fullName evidence="3">Membrane-bound lytic murein transglycosylase A (EC)</fullName>
        <ecNumber evidence="3">3.2.1.-</ecNumber>
    </submittedName>
</protein>
<dbReference type="Pfam" id="PF03562">
    <property type="entry name" value="MltA"/>
    <property type="match status" value="1"/>
</dbReference>
<evidence type="ECO:0000259" key="2">
    <source>
        <dbReference type="Pfam" id="PF03562"/>
    </source>
</evidence>
<feature type="region of interest" description="Disordered" evidence="1">
    <location>
        <begin position="1"/>
        <end position="29"/>
    </location>
</feature>
<accession>A0A6S6SWP8</accession>
<proteinExistence type="predicted"/>
<dbReference type="EMBL" id="CACVAV010000244">
    <property type="protein sequence ID" value="CAA6815060.1"/>
    <property type="molecule type" value="Genomic_DNA"/>
</dbReference>
<feature type="domain" description="Lytic transglycosylase MltA" evidence="2">
    <location>
        <begin position="94"/>
        <end position="123"/>
    </location>
</feature>
<dbReference type="InterPro" id="IPR036908">
    <property type="entry name" value="RlpA-like_sf"/>
</dbReference>
<feature type="non-terminal residue" evidence="3">
    <location>
        <position position="123"/>
    </location>
</feature>
<dbReference type="SUPFAM" id="SSF50685">
    <property type="entry name" value="Barwin-like endoglucanases"/>
    <property type="match status" value="1"/>
</dbReference>
<keyword evidence="3" id="KW-0326">Glycosidase</keyword>
<dbReference type="GO" id="GO:0008933">
    <property type="term" value="F:peptidoglycan lytic transglycosylase activity"/>
    <property type="evidence" value="ECO:0007669"/>
    <property type="project" value="TreeGrafter"/>
</dbReference>
<name>A0A6S6SWP8_9GAMM</name>
<reference evidence="3" key="1">
    <citation type="submission" date="2020-01" db="EMBL/GenBank/DDBJ databases">
        <authorList>
            <person name="Meier V. D."/>
            <person name="Meier V D."/>
        </authorList>
    </citation>
    <scope>NUCLEOTIDE SEQUENCE</scope>
    <source>
        <strain evidence="3">HLG_WM_MAG_08</strain>
    </source>
</reference>
<dbReference type="EC" id="3.2.1.-" evidence="3"/>
<dbReference type="Gene3D" id="2.40.40.10">
    <property type="entry name" value="RlpA-like domain"/>
    <property type="match status" value="1"/>
</dbReference>
<dbReference type="GO" id="GO:0004553">
    <property type="term" value="F:hydrolase activity, hydrolyzing O-glycosyl compounds"/>
    <property type="evidence" value="ECO:0007669"/>
    <property type="project" value="InterPro"/>
</dbReference>
<evidence type="ECO:0000313" key="3">
    <source>
        <dbReference type="EMBL" id="CAA6815060.1"/>
    </source>
</evidence>
<gene>
    <name evidence="3" type="ORF">HELGO_WM44649</name>
</gene>
<organism evidence="3">
    <name type="scientific">uncultured Thiotrichaceae bacterium</name>
    <dbReference type="NCBI Taxonomy" id="298394"/>
    <lineage>
        <taxon>Bacteria</taxon>
        <taxon>Pseudomonadati</taxon>
        <taxon>Pseudomonadota</taxon>
        <taxon>Gammaproteobacteria</taxon>
        <taxon>Thiotrichales</taxon>
        <taxon>Thiotrichaceae</taxon>
        <taxon>environmental samples</taxon>
    </lineage>
</organism>
<dbReference type="PANTHER" id="PTHR30124">
    <property type="entry name" value="MEMBRANE-BOUND LYTIC MUREIN TRANSGLYCOSYLASE A"/>
    <property type="match status" value="1"/>
</dbReference>